<sequence>MLKKRLKQKSEGGIEVVVATLIAVFVIGIIMVYFTENMIPVNTKIKAETIVRKYSLKEEENGYLSDENISAIESEFKTIGISNVNISATTSPVTYGSDVYLNVSYKDNVKKITVTNSIVPSFTSEEKIVNIQKSSTSKKVIVP</sequence>
<dbReference type="Proteomes" id="UP000190951">
    <property type="component" value="Chromosome"/>
</dbReference>
<reference evidence="1 2" key="1">
    <citation type="submission" date="2022-04" db="EMBL/GenBank/DDBJ databases">
        <title>Genome sequence of C. roseum typestrain.</title>
        <authorList>
            <person name="Poehlein A."/>
            <person name="Schoch T."/>
            <person name="Duerre P."/>
            <person name="Daniel R."/>
        </authorList>
    </citation>
    <scope>NUCLEOTIDE SEQUENCE [LARGE SCALE GENOMIC DNA]</scope>
    <source>
        <strain evidence="1 2">DSM 7320</strain>
    </source>
</reference>
<dbReference type="AlphaFoldDB" id="A0A1S8LD85"/>
<dbReference type="STRING" id="84029.CROST_11180"/>
<dbReference type="KEGG" id="crw:CROST_016500"/>
<keyword evidence="2" id="KW-1185">Reference proteome</keyword>
<evidence type="ECO:0000313" key="1">
    <source>
        <dbReference type="EMBL" id="URZ10934.1"/>
    </source>
</evidence>
<proteinExistence type="predicted"/>
<evidence type="ECO:0000313" key="2">
    <source>
        <dbReference type="Proteomes" id="UP000190951"/>
    </source>
</evidence>
<dbReference type="RefSeq" id="WP_077834938.1">
    <property type="nucleotide sequence ID" value="NZ_CP096983.1"/>
</dbReference>
<accession>A0A1S8LD85</accession>
<name>A0A1S8LD85_9CLOT</name>
<dbReference type="EMBL" id="CP096983">
    <property type="protein sequence ID" value="URZ10934.1"/>
    <property type="molecule type" value="Genomic_DNA"/>
</dbReference>
<protein>
    <submittedName>
        <fullName evidence="1">Uncharacterized protein</fullName>
    </submittedName>
</protein>
<organism evidence="1 2">
    <name type="scientific">Clostridium felsineum</name>
    <dbReference type="NCBI Taxonomy" id="36839"/>
    <lineage>
        <taxon>Bacteria</taxon>
        <taxon>Bacillati</taxon>
        <taxon>Bacillota</taxon>
        <taxon>Clostridia</taxon>
        <taxon>Eubacteriales</taxon>
        <taxon>Clostridiaceae</taxon>
        <taxon>Clostridium</taxon>
    </lineage>
</organism>
<gene>
    <name evidence="1" type="ORF">CROST_016500</name>
</gene>